<evidence type="ECO:0000256" key="2">
    <source>
        <dbReference type="SAM" id="Phobius"/>
    </source>
</evidence>
<feature type="compositionally biased region" description="Basic and acidic residues" evidence="1">
    <location>
        <begin position="125"/>
        <end position="137"/>
    </location>
</feature>
<evidence type="ECO:0000256" key="1">
    <source>
        <dbReference type="SAM" id="MobiDB-lite"/>
    </source>
</evidence>
<dbReference type="Gene3D" id="3.20.20.80">
    <property type="entry name" value="Glycosidases"/>
    <property type="match status" value="1"/>
</dbReference>
<name>A0A7X3MD59_9FIRM</name>
<evidence type="ECO:0000313" key="6">
    <source>
        <dbReference type="Proteomes" id="UP000460412"/>
    </source>
</evidence>
<dbReference type="Proteomes" id="UP000460412">
    <property type="component" value="Unassembled WGS sequence"/>
</dbReference>
<keyword evidence="2" id="KW-0472">Membrane</keyword>
<feature type="transmembrane region" description="Helical" evidence="2">
    <location>
        <begin position="170"/>
        <end position="191"/>
    </location>
</feature>
<protein>
    <submittedName>
        <fullName evidence="5">SH3 domain-containing protein</fullName>
    </submittedName>
</protein>
<dbReference type="SUPFAM" id="SSF51445">
    <property type="entry name" value="(Trans)glycosidases"/>
    <property type="match status" value="1"/>
</dbReference>
<evidence type="ECO:0000259" key="4">
    <source>
        <dbReference type="PROSITE" id="PS51910"/>
    </source>
</evidence>
<sequence length="745" mass="85791">MEEKGKRSRTTSDRRGNTGMLRPKSIDGTRSRISAEEQAGRQDSEGKESVSGRNLEFRRQPVGRQRTENQPFGRQRPKSQLYERQKADSQTVGRQREEGQPFGRKKADEQSTGRQMQENQPFGKMKQDEQSDRRQRLENQGIRRQQPRRQGNGRPVMRKQQSRRRRKRNLGIKIAALVILVIAIVAAAFLWKKYSPSKEEYDLSKYYGIENEGQLAITVDNQVVEPYGMIADGKAYVQYEIVRDYINSRFYWDPNENVLLYTLPKDMVTVEVGSKDYNVSKEKKSEDYVILKTEGSTAYIALDFVQQYTNIEYELYNEPNRVMIVSDWGDMTVASVKKNTQVRYQGGVKSPILTQIKKKDEVTILENEGDWKKVRTKDGFIGYVKSKALRKEEKKNISRAFEEQEFTSIKKDYTINMAWHNVTNSEANSVVLQRIADSKGLTTIAPTWFHVENTDGNMNSIASADYVNYAHQANIEVWATIRDFDGGISSYEESYELLRYTSKRENLINQLMAEALRVGIDGINVDFEKISDECGEHYIQFIRELSVRCRQNGIVLSIDNYVPKGYNMQYNRKEQGIVADYVIIMGYDEHYGGSPVAGPVASYNFVKEGIEETLKEVPAEKVINGIPFFSRLWEETPKTAEELAEQQGTEAAQYDMKVESQAFGMSQARSKVDEAGAELTWNDELKQNYATWTIESTTYEIWLEDEQSIEEKLKLMKEYKLAGTSAWALGQESPEVWNLIQKYVN</sequence>
<feature type="domain" description="SH3b" evidence="3">
    <location>
        <begin position="331"/>
        <end position="393"/>
    </location>
</feature>
<feature type="compositionally biased region" description="Low complexity" evidence="1">
    <location>
        <begin position="139"/>
        <end position="155"/>
    </location>
</feature>
<feature type="compositionally biased region" description="Basic and acidic residues" evidence="1">
    <location>
        <begin position="24"/>
        <end position="59"/>
    </location>
</feature>
<dbReference type="InterPro" id="IPR001223">
    <property type="entry name" value="Glyco_hydro18_cat"/>
</dbReference>
<dbReference type="Gene3D" id="2.30.30.40">
    <property type="entry name" value="SH3 Domains"/>
    <property type="match status" value="1"/>
</dbReference>
<feature type="compositionally biased region" description="Basic residues" evidence="1">
    <location>
        <begin position="156"/>
        <end position="165"/>
    </location>
</feature>
<dbReference type="SMART" id="SM00636">
    <property type="entry name" value="Glyco_18"/>
    <property type="match status" value="1"/>
</dbReference>
<accession>A0A7X3MD59</accession>
<evidence type="ECO:0000313" key="5">
    <source>
        <dbReference type="EMBL" id="MXP74238.1"/>
    </source>
</evidence>
<keyword evidence="6" id="KW-1185">Reference proteome</keyword>
<gene>
    <name evidence="5" type="ORF">GN277_02010</name>
</gene>
<dbReference type="RefSeq" id="WP_159749372.1">
    <property type="nucleotide sequence ID" value="NZ_CASZNZ010000043.1"/>
</dbReference>
<feature type="compositionally biased region" description="Basic and acidic residues" evidence="1">
    <location>
        <begin position="94"/>
        <end position="111"/>
    </location>
</feature>
<comment type="caution">
    <text evidence="5">The sequence shown here is derived from an EMBL/GenBank/DDBJ whole genome shotgun (WGS) entry which is preliminary data.</text>
</comment>
<dbReference type="GO" id="GO:0005975">
    <property type="term" value="P:carbohydrate metabolic process"/>
    <property type="evidence" value="ECO:0007669"/>
    <property type="project" value="InterPro"/>
</dbReference>
<dbReference type="InterPro" id="IPR012854">
    <property type="entry name" value="Cu_amine_oxidase-like_N"/>
</dbReference>
<dbReference type="InterPro" id="IPR003646">
    <property type="entry name" value="SH3-like_bac-type"/>
</dbReference>
<dbReference type="GO" id="GO:0008061">
    <property type="term" value="F:chitin binding"/>
    <property type="evidence" value="ECO:0007669"/>
    <property type="project" value="InterPro"/>
</dbReference>
<dbReference type="EMBL" id="WUQX01000001">
    <property type="protein sequence ID" value="MXP74238.1"/>
    <property type="molecule type" value="Genomic_DNA"/>
</dbReference>
<dbReference type="Gene3D" id="3.10.50.10">
    <property type="match status" value="1"/>
</dbReference>
<feature type="compositionally biased region" description="Basic and acidic residues" evidence="1">
    <location>
        <begin position="1"/>
        <end position="16"/>
    </location>
</feature>
<dbReference type="InterPro" id="IPR029070">
    <property type="entry name" value="Chitinase_insertion_sf"/>
</dbReference>
<evidence type="ECO:0000259" key="3">
    <source>
        <dbReference type="PROSITE" id="PS51781"/>
    </source>
</evidence>
<dbReference type="Pfam" id="PF07833">
    <property type="entry name" value="Cu_amine_oxidN1"/>
    <property type="match status" value="1"/>
</dbReference>
<organism evidence="5 6">
    <name type="scientific">Sporofaciens musculi</name>
    <dbReference type="NCBI Taxonomy" id="2681861"/>
    <lineage>
        <taxon>Bacteria</taxon>
        <taxon>Bacillati</taxon>
        <taxon>Bacillota</taxon>
        <taxon>Clostridia</taxon>
        <taxon>Lachnospirales</taxon>
        <taxon>Lachnospiraceae</taxon>
        <taxon>Sporofaciens</taxon>
    </lineage>
</organism>
<dbReference type="InterPro" id="IPR011583">
    <property type="entry name" value="Chitinase_II/V-like_cat"/>
</dbReference>
<proteinExistence type="predicted"/>
<dbReference type="PROSITE" id="PS51910">
    <property type="entry name" value="GH18_2"/>
    <property type="match status" value="1"/>
</dbReference>
<dbReference type="PANTHER" id="PTHR46066">
    <property type="entry name" value="CHITINASE DOMAIN-CONTAINING PROTEIN 1 FAMILY MEMBER"/>
    <property type="match status" value="1"/>
</dbReference>
<feature type="region of interest" description="Disordered" evidence="1">
    <location>
        <begin position="1"/>
        <end position="165"/>
    </location>
</feature>
<dbReference type="AlphaFoldDB" id="A0A7X3MD59"/>
<dbReference type="PANTHER" id="PTHR46066:SF2">
    <property type="entry name" value="CHITINASE DOMAIN-CONTAINING PROTEIN 1"/>
    <property type="match status" value="1"/>
</dbReference>
<dbReference type="PROSITE" id="PS51781">
    <property type="entry name" value="SH3B"/>
    <property type="match status" value="1"/>
</dbReference>
<keyword evidence="2" id="KW-0812">Transmembrane</keyword>
<dbReference type="Pfam" id="PF00704">
    <property type="entry name" value="Glyco_hydro_18"/>
    <property type="match status" value="1"/>
</dbReference>
<feature type="domain" description="GH18" evidence="4">
    <location>
        <begin position="413"/>
        <end position="745"/>
    </location>
</feature>
<dbReference type="InterPro" id="IPR017853">
    <property type="entry name" value="GH"/>
</dbReference>
<reference evidence="5 6" key="1">
    <citation type="submission" date="2019-12" db="EMBL/GenBank/DDBJ databases">
        <title>Sporaefaciens musculi gen. nov., sp. nov., a novel bacterium isolated from the caecum of an obese mouse.</title>
        <authorList>
            <person name="Rasmussen T.S."/>
            <person name="Streidl T."/>
            <person name="Hitch T.C.A."/>
            <person name="Wortmann E."/>
            <person name="Deptula P."/>
            <person name="Hansen M."/>
            <person name="Nielsen D.S."/>
            <person name="Clavel T."/>
            <person name="Vogensen F.K."/>
        </authorList>
    </citation>
    <scope>NUCLEOTIDE SEQUENCE [LARGE SCALE GENOMIC DNA]</scope>
    <source>
        <strain evidence="5 6">WCA-9-b2</strain>
    </source>
</reference>
<dbReference type="Pfam" id="PF08239">
    <property type="entry name" value="SH3_3"/>
    <property type="match status" value="1"/>
</dbReference>
<keyword evidence="2" id="KW-1133">Transmembrane helix</keyword>